<dbReference type="Gene3D" id="3.30.70.120">
    <property type="match status" value="1"/>
</dbReference>
<evidence type="ECO:0000313" key="9">
    <source>
        <dbReference type="EMBL" id="QRI53329.1"/>
    </source>
</evidence>
<dbReference type="InterPro" id="IPR019264">
    <property type="entry name" value="DUF2179"/>
</dbReference>
<evidence type="ECO:0000313" key="11">
    <source>
        <dbReference type="Proteomes" id="UP000663464"/>
    </source>
</evidence>
<dbReference type="EMBL" id="SGKC01000001">
    <property type="protein sequence ID" value="NEZ90470.1"/>
    <property type="molecule type" value="Genomic_DNA"/>
</dbReference>
<dbReference type="EMBL" id="CP069280">
    <property type="protein sequence ID" value="QRI53329.1"/>
    <property type="molecule type" value="Genomic_DNA"/>
</dbReference>
<sequence>MWKLYKIKIGGVFVKNNKFKEYLFITIGVFLVATSVVFFFQPNNIAAGGTTGIAIIINSFFPSLPVGLLMLIMEVFLYTIAFIVIGNKFGAKTIYSGCTLAAIIWILEKLDLMGGKAVTNDLLLASLFGVFISAIGMGIVFNQNASTGGTDILAKIINKFFHIEIGKALLMVDFLVTLFAAASFGVEKGMYALLCVVINGFTIDAVIEGLNMSKQIMIISKKNKEISEFIIQKLERGCTLFHGKGVYSDEATYILYTVLSRKEFIKLKQHIKEVDSKAFITVSDAHEVLGEGFKDIIEEG</sequence>
<keyword evidence="4 6" id="KW-1133">Transmembrane helix</keyword>
<name>A0A0A2HP09_CLOBO</name>
<dbReference type="RefSeq" id="WP_003360273.1">
    <property type="nucleotide sequence ID" value="NZ_CP013707.1"/>
</dbReference>
<dbReference type="InterPro" id="IPR015867">
    <property type="entry name" value="N-reg_PII/ATP_PRibTrfase_C"/>
</dbReference>
<evidence type="ECO:0000256" key="4">
    <source>
        <dbReference type="ARBA" id="ARBA00022989"/>
    </source>
</evidence>
<dbReference type="PIRSF" id="PIRSF006483">
    <property type="entry name" value="Membrane_protein_YitT"/>
    <property type="match status" value="1"/>
</dbReference>
<evidence type="ECO:0000313" key="8">
    <source>
        <dbReference type="EMBL" id="NEZ90470.1"/>
    </source>
</evidence>
<dbReference type="Proteomes" id="UP000663464">
    <property type="component" value="Chromosome"/>
</dbReference>
<dbReference type="PANTHER" id="PTHR33545">
    <property type="entry name" value="UPF0750 MEMBRANE PROTEIN YITT-RELATED"/>
    <property type="match status" value="1"/>
</dbReference>
<feature type="transmembrane region" description="Helical" evidence="6">
    <location>
        <begin position="52"/>
        <end position="77"/>
    </location>
</feature>
<comment type="subcellular location">
    <subcellularLocation>
        <location evidence="1">Cell membrane</location>
        <topology evidence="1">Multi-pass membrane protein</topology>
    </subcellularLocation>
</comment>
<accession>A0A0A2HP09</accession>
<dbReference type="InterPro" id="IPR051461">
    <property type="entry name" value="UPF0750_membrane"/>
</dbReference>
<gene>
    <name evidence="8" type="ORF">EXM69_00530</name>
    <name evidence="9" type="ORF">JQS73_18340</name>
</gene>
<feature type="transmembrane region" description="Helical" evidence="6">
    <location>
        <begin position="89"/>
        <end position="107"/>
    </location>
</feature>
<dbReference type="CDD" id="cd16380">
    <property type="entry name" value="YitT_C"/>
    <property type="match status" value="1"/>
</dbReference>
<organism evidence="8 10">
    <name type="scientific">Clostridium botulinum</name>
    <dbReference type="NCBI Taxonomy" id="1491"/>
    <lineage>
        <taxon>Bacteria</taxon>
        <taxon>Bacillati</taxon>
        <taxon>Bacillota</taxon>
        <taxon>Clostridia</taxon>
        <taxon>Eubacteriales</taxon>
        <taxon>Clostridiaceae</taxon>
        <taxon>Clostridium</taxon>
    </lineage>
</organism>
<dbReference type="Pfam" id="PF02588">
    <property type="entry name" value="YitT_membrane"/>
    <property type="match status" value="1"/>
</dbReference>
<evidence type="ECO:0000259" key="7">
    <source>
        <dbReference type="Pfam" id="PF10035"/>
    </source>
</evidence>
<reference evidence="9" key="3">
    <citation type="submission" date="2021-02" db="EMBL/GenBank/DDBJ databases">
        <authorList>
            <person name="Dover N."/>
            <person name="Barash J.R."/>
            <person name="Bell J.M."/>
            <person name="Sylvester M.D."/>
            <person name="Arnon S."/>
        </authorList>
    </citation>
    <scope>NUCLEOTIDE SEQUENCE</scope>
    <source>
        <strain evidence="9">IBCA10-7060</strain>
    </source>
</reference>
<proteinExistence type="predicted"/>
<dbReference type="AlphaFoldDB" id="A0A0A2HP09"/>
<keyword evidence="5 6" id="KW-0472">Membrane</keyword>
<protein>
    <submittedName>
        <fullName evidence="8">YitT family protein</fullName>
    </submittedName>
</protein>
<evidence type="ECO:0000256" key="6">
    <source>
        <dbReference type="SAM" id="Phobius"/>
    </source>
</evidence>
<evidence type="ECO:0000256" key="2">
    <source>
        <dbReference type="ARBA" id="ARBA00022475"/>
    </source>
</evidence>
<dbReference type="InterPro" id="IPR003740">
    <property type="entry name" value="YitT"/>
</dbReference>
<dbReference type="PANTHER" id="PTHR33545:SF9">
    <property type="entry name" value="UPF0750 MEMBRANE PROTEIN YITE"/>
    <property type="match status" value="1"/>
</dbReference>
<dbReference type="Pfam" id="PF10035">
    <property type="entry name" value="DUF2179"/>
    <property type="match status" value="1"/>
</dbReference>
<evidence type="ECO:0000256" key="5">
    <source>
        <dbReference type="ARBA" id="ARBA00023136"/>
    </source>
</evidence>
<reference evidence="9 11" key="1">
    <citation type="journal article" date="2014" name="J. Infect. Dis.">
        <title>Molecular characterization of a novel botulinum neurotoxin type H gene.</title>
        <authorList>
            <person name="Dover N."/>
            <person name="Barash J.R."/>
            <person name="Hill K.K."/>
            <person name="Xie G."/>
            <person name="Arnon S.S."/>
        </authorList>
    </citation>
    <scope>NUCLEOTIDE SEQUENCE [LARGE SCALE GENOMIC DNA]</scope>
    <source>
        <strain evidence="9 11">IBCA10-7060</strain>
    </source>
</reference>
<dbReference type="GO" id="GO:0005886">
    <property type="term" value="C:plasma membrane"/>
    <property type="evidence" value="ECO:0007669"/>
    <property type="project" value="UniProtKB-SubCell"/>
</dbReference>
<feature type="transmembrane region" description="Helical" evidence="6">
    <location>
        <begin position="161"/>
        <end position="184"/>
    </location>
</feature>
<feature type="transmembrane region" description="Helical" evidence="6">
    <location>
        <begin position="122"/>
        <end position="141"/>
    </location>
</feature>
<evidence type="ECO:0000256" key="3">
    <source>
        <dbReference type="ARBA" id="ARBA00022692"/>
    </source>
</evidence>
<feature type="domain" description="DUF2179" evidence="7">
    <location>
        <begin position="236"/>
        <end position="290"/>
    </location>
</feature>
<dbReference type="Proteomes" id="UP000473887">
    <property type="component" value="Unassembled WGS sequence"/>
</dbReference>
<reference evidence="8 10" key="2">
    <citation type="submission" date="2019-02" db="EMBL/GenBank/DDBJ databases">
        <title>Genome sequencing of Clostridium botulinum clinical isolates.</title>
        <authorList>
            <person name="Brunt J."/>
            <person name="Van Vliet A.H.M."/>
            <person name="Stringer S.C."/>
            <person name="Grant K.A."/>
            <person name="Carter A.C."/>
            <person name="Peck M.W."/>
        </authorList>
    </citation>
    <scope>NUCLEOTIDE SEQUENCE [LARGE SCALE GENOMIC DNA]</scope>
    <source>
        <strain evidence="8 10">H142660711</strain>
    </source>
</reference>
<evidence type="ECO:0000313" key="10">
    <source>
        <dbReference type="Proteomes" id="UP000473887"/>
    </source>
</evidence>
<evidence type="ECO:0000256" key="1">
    <source>
        <dbReference type="ARBA" id="ARBA00004651"/>
    </source>
</evidence>
<feature type="transmembrane region" description="Helical" evidence="6">
    <location>
        <begin position="21"/>
        <end position="40"/>
    </location>
</feature>
<keyword evidence="2" id="KW-1003">Cell membrane</keyword>
<keyword evidence="3 6" id="KW-0812">Transmembrane</keyword>
<feature type="transmembrane region" description="Helical" evidence="6">
    <location>
        <begin position="190"/>
        <end position="207"/>
    </location>
</feature>